<feature type="transmembrane region" description="Helical" evidence="6">
    <location>
        <begin position="45"/>
        <end position="66"/>
    </location>
</feature>
<feature type="transmembrane region" description="Helical" evidence="6">
    <location>
        <begin position="7"/>
        <end position="39"/>
    </location>
</feature>
<evidence type="ECO:0000256" key="4">
    <source>
        <dbReference type="ARBA" id="ARBA00022989"/>
    </source>
</evidence>
<gene>
    <name evidence="8" type="ORF">SAMN05421774_105295</name>
</gene>
<organism evidence="8 9">
    <name type="scientific">Gemmobacter megaterium</name>
    <dbReference type="NCBI Taxonomy" id="1086013"/>
    <lineage>
        <taxon>Bacteria</taxon>
        <taxon>Pseudomonadati</taxon>
        <taxon>Pseudomonadota</taxon>
        <taxon>Alphaproteobacteria</taxon>
        <taxon>Rhodobacterales</taxon>
        <taxon>Paracoccaceae</taxon>
        <taxon>Gemmobacter</taxon>
    </lineage>
</organism>
<keyword evidence="2" id="KW-1003">Cell membrane</keyword>
<dbReference type="Pfam" id="PF09335">
    <property type="entry name" value="VTT_dom"/>
    <property type="match status" value="1"/>
</dbReference>
<dbReference type="RefSeq" id="WP_076532271.1">
    <property type="nucleotide sequence ID" value="NZ_BMEH01000005.1"/>
</dbReference>
<dbReference type="PANTHER" id="PTHR42709:SF6">
    <property type="entry name" value="UNDECAPRENYL PHOSPHATE TRANSPORTER A"/>
    <property type="match status" value="1"/>
</dbReference>
<proteinExistence type="predicted"/>
<reference evidence="8 9" key="1">
    <citation type="submission" date="2017-01" db="EMBL/GenBank/DDBJ databases">
        <authorList>
            <person name="Mah S.A."/>
            <person name="Swanson W.J."/>
            <person name="Moy G.W."/>
            <person name="Vacquier V.D."/>
        </authorList>
    </citation>
    <scope>NUCLEOTIDE SEQUENCE [LARGE SCALE GENOMIC DNA]</scope>
    <source>
        <strain evidence="8 9">DSM 26375</strain>
    </source>
</reference>
<name>A0A1N7PJ51_9RHOB</name>
<dbReference type="InterPro" id="IPR032816">
    <property type="entry name" value="VTT_dom"/>
</dbReference>
<keyword evidence="9" id="KW-1185">Reference proteome</keyword>
<dbReference type="Proteomes" id="UP000186141">
    <property type="component" value="Unassembled WGS sequence"/>
</dbReference>
<keyword evidence="5 6" id="KW-0472">Membrane</keyword>
<dbReference type="STRING" id="1086013.SAMN05421774_105295"/>
<evidence type="ECO:0000256" key="5">
    <source>
        <dbReference type="ARBA" id="ARBA00023136"/>
    </source>
</evidence>
<feature type="transmembrane region" description="Helical" evidence="6">
    <location>
        <begin position="160"/>
        <end position="181"/>
    </location>
</feature>
<protein>
    <submittedName>
        <fullName evidence="8">Membrane protein DedA, SNARE-associated domain</fullName>
    </submittedName>
</protein>
<dbReference type="EMBL" id="FTOT01000005">
    <property type="protein sequence ID" value="SIT10537.1"/>
    <property type="molecule type" value="Genomic_DNA"/>
</dbReference>
<sequence>MIAPDQLMALVATAGLPVVGLVAVLEGPIITVLAGWAAAQGLLPLWPLAVVLMLADLIGDLAFYALGRHGAAWVSQPLRDRLGLHPERLDGVARRFHTRGGRILIMGKLTHSAGALILTAAGAARMPLRPFVVYNLMATVPKSLIFLALGHIAGHAWERIGTWIANGSWILLALIAATFVLRRWRRGSVV</sequence>
<feature type="transmembrane region" description="Helical" evidence="6">
    <location>
        <begin position="132"/>
        <end position="154"/>
    </location>
</feature>
<evidence type="ECO:0000256" key="6">
    <source>
        <dbReference type="SAM" id="Phobius"/>
    </source>
</evidence>
<evidence type="ECO:0000256" key="1">
    <source>
        <dbReference type="ARBA" id="ARBA00004651"/>
    </source>
</evidence>
<feature type="domain" description="VTT" evidence="7">
    <location>
        <begin position="33"/>
        <end position="151"/>
    </location>
</feature>
<accession>A0A1N7PJ51</accession>
<evidence type="ECO:0000256" key="3">
    <source>
        <dbReference type="ARBA" id="ARBA00022692"/>
    </source>
</evidence>
<evidence type="ECO:0000259" key="7">
    <source>
        <dbReference type="Pfam" id="PF09335"/>
    </source>
</evidence>
<dbReference type="GO" id="GO:0005886">
    <property type="term" value="C:plasma membrane"/>
    <property type="evidence" value="ECO:0007669"/>
    <property type="project" value="UniProtKB-SubCell"/>
</dbReference>
<dbReference type="InterPro" id="IPR051311">
    <property type="entry name" value="DedA_domain"/>
</dbReference>
<keyword evidence="3 6" id="KW-0812">Transmembrane</keyword>
<evidence type="ECO:0000256" key="2">
    <source>
        <dbReference type="ARBA" id="ARBA00022475"/>
    </source>
</evidence>
<dbReference type="AlphaFoldDB" id="A0A1N7PJ51"/>
<keyword evidence="4 6" id="KW-1133">Transmembrane helix</keyword>
<dbReference type="PANTHER" id="PTHR42709">
    <property type="entry name" value="ALKALINE PHOSPHATASE LIKE PROTEIN"/>
    <property type="match status" value="1"/>
</dbReference>
<evidence type="ECO:0000313" key="9">
    <source>
        <dbReference type="Proteomes" id="UP000186141"/>
    </source>
</evidence>
<comment type="subcellular location">
    <subcellularLocation>
        <location evidence="1">Cell membrane</location>
        <topology evidence="1">Multi-pass membrane protein</topology>
    </subcellularLocation>
</comment>
<evidence type="ECO:0000313" key="8">
    <source>
        <dbReference type="EMBL" id="SIT10537.1"/>
    </source>
</evidence>